<evidence type="ECO:0000256" key="1">
    <source>
        <dbReference type="ARBA" id="ARBA00009809"/>
    </source>
</evidence>
<dbReference type="PANTHER" id="PTHR23421">
    <property type="entry name" value="BETA-GALACTOSIDASE RELATED"/>
    <property type="match status" value="1"/>
</dbReference>
<dbReference type="GO" id="GO:0004553">
    <property type="term" value="F:hydrolase activity, hydrolyzing O-glycosyl compounds"/>
    <property type="evidence" value="ECO:0007669"/>
    <property type="project" value="InterPro"/>
</dbReference>
<feature type="compositionally biased region" description="Basic and acidic residues" evidence="3">
    <location>
        <begin position="295"/>
        <end position="304"/>
    </location>
</feature>
<keyword evidence="4" id="KW-0472">Membrane</keyword>
<dbReference type="InterPro" id="IPR017853">
    <property type="entry name" value="GH"/>
</dbReference>
<accession>A0A0G4H791</accession>
<evidence type="ECO:0000259" key="6">
    <source>
        <dbReference type="Pfam" id="PF01301"/>
    </source>
</evidence>
<evidence type="ECO:0000313" key="7">
    <source>
        <dbReference type="EMBL" id="CEM39762.1"/>
    </source>
</evidence>
<feature type="compositionally biased region" description="Gly residues" evidence="3">
    <location>
        <begin position="1051"/>
        <end position="1064"/>
    </location>
</feature>
<evidence type="ECO:0000256" key="4">
    <source>
        <dbReference type="SAM" id="Phobius"/>
    </source>
</evidence>
<gene>
    <name evidence="7" type="ORF">Cvel_25014.t3.CR1</name>
</gene>
<feature type="region of interest" description="Disordered" evidence="3">
    <location>
        <begin position="696"/>
        <end position="721"/>
    </location>
</feature>
<feature type="region of interest" description="Disordered" evidence="3">
    <location>
        <begin position="1113"/>
        <end position="1139"/>
    </location>
</feature>
<feature type="signal peptide" evidence="5">
    <location>
        <begin position="1"/>
        <end position="24"/>
    </location>
</feature>
<keyword evidence="5" id="KW-0732">Signal</keyword>
<feature type="chain" id="PRO_5005191196" description="Glycoside hydrolase 35 catalytic domain-containing protein" evidence="5">
    <location>
        <begin position="25"/>
        <end position="1504"/>
    </location>
</feature>
<dbReference type="Gene3D" id="3.20.20.80">
    <property type="entry name" value="Glycosidases"/>
    <property type="match status" value="2"/>
</dbReference>
<keyword evidence="4" id="KW-0812">Transmembrane</keyword>
<proteinExistence type="inferred from homology"/>
<feature type="compositionally biased region" description="Basic and acidic residues" evidence="3">
    <location>
        <begin position="1019"/>
        <end position="1029"/>
    </location>
</feature>
<feature type="transmembrane region" description="Helical" evidence="4">
    <location>
        <begin position="1414"/>
        <end position="1435"/>
    </location>
</feature>
<feature type="region of interest" description="Disordered" evidence="3">
    <location>
        <begin position="1368"/>
        <end position="1387"/>
    </location>
</feature>
<feature type="region of interest" description="Disordered" evidence="3">
    <location>
        <begin position="384"/>
        <end position="439"/>
    </location>
</feature>
<dbReference type="GO" id="GO:0005975">
    <property type="term" value="P:carbohydrate metabolic process"/>
    <property type="evidence" value="ECO:0007669"/>
    <property type="project" value="InterPro"/>
</dbReference>
<protein>
    <recommendedName>
        <fullName evidence="6">Glycoside hydrolase 35 catalytic domain-containing protein</fullName>
    </recommendedName>
</protein>
<evidence type="ECO:0000256" key="2">
    <source>
        <dbReference type="RuleBase" id="RU003679"/>
    </source>
</evidence>
<feature type="region of interest" description="Disordered" evidence="3">
    <location>
        <begin position="793"/>
        <end position="829"/>
    </location>
</feature>
<reference evidence="7" key="1">
    <citation type="submission" date="2014-11" db="EMBL/GenBank/DDBJ databases">
        <authorList>
            <person name="Otto D Thomas"/>
            <person name="Naeem Raeece"/>
        </authorList>
    </citation>
    <scope>NUCLEOTIDE SEQUENCE</scope>
</reference>
<sequence>MWVAGRLLAVLVLALALRLPQVSGRNRMARLFDTPEGVPIKVDFRNRSISINSEHTIVLAAGVHYTRATPDEWERILFHTKRAAFNAVQIPIPWGEHEPEMNEKQVTFETAGSKNISAFLERAAAHDLFAVVHVGPGSCADSVAGGLPPWLERRGVAIRNPFNDFWGGPLNDFLDFLLTDVLYKRMAPRGGPVIAVTMEPCGCAVSALQWHREMSLSEWDVELLPHVQENVDGLRKRLGLASDDDAVLGLERSSVFPSVFTHSKKKNEWSFAFKMLWEGFNEEEGKITALERAAVEKKADESNPRRQKKGKPNADASRLLKDLEARRRGAVLIAHSLWMIDTVERHLTNSQTPIPVISCVRPSLIELWRLLVALNRLYELYLRNSPRGPNTPTRHQSKKQQDQQGPQSTGGGSLEPPVNPEGGGGGAEASESHDSPTDLEVSSSVVAGCQGFHCSVWTEKYCSDGITPCVWASNWLTMETEWDSPKAQRPPEHVAWSVVDFLAHGGSFISFHGFFGGSHGDLPGTGEARNFPPSSQYDGPLEDNGMPNWRYYWHLAELNAFVNRVTRVLIRPFGSTLPPRTPVVAERKPSYAHTGARTAGGGAAVWSLPVPGLVSASVALDDQVLEVKWGTVLFVINNGAVPVQAKDKGLVLPRSALVLLDDVEKPGEPQFNSSRLFFDVQDSVLKFDDERRALARKGTEPISMSPTPESDGGEGESMRHQQQLRDLEEYYGVDYRGLSLDPESETKVQFLQELVGGIRDTQQEPVRNFAVYNRKAITAAFLRNKIFVMPVQSAPSSEGPPGSTAISQSVIPDPPPAEEPLPRRSKAANRSAEIDNIARDCLDAGGSVLFPGIRRPSSLSKTFSAFGQVPEYVWYEFDLDGLVSGFARFPSLSSYAPSSKYLARWREGQRELDIRFPPEAATEFDLLLLFADGEFVSSWRRPGTERTTAGGAHVERGGDANNWNGGLPVLSVSSCASFVSILSVRMGSDSPTVKTSQRLTAEKLRGYIYPSLGLSSRELRKEREREIREGGPPTAEGKQTRQKQKREQGNRGRGVGKKTGGGGPSPVSADPSSVVVSQERLWMIGWIHKIRLQGERLQLPESPENMEWMMKGGKEKEEETVDQGISKRALDDEREEEDGSVIERSFHERGGPTWWGLEFDTCFAGGEGEGRGDLRRGRKELVTGEAWRREAAFFLQLFPEDFLPSDGDAGVLTVGEVILNGRSLGRVWNATASDRVVGADGETLSAVENCAFWEWDPSVCREGMGELAQPRLRIPSQWLRECGEPNFLVVLDLVGSPLRGLKVVAMKRRDEEPLRPLGMDFFKLDVLNPHKKKYPQYEEPLRPLGMDFFKLDVLNPHKKKYPQYRHWGFGEQKEPQEDQKEDLRQKHKLQRQRLDGLLKEMGQRRSSKHESETVLIYLLCGGAFFLLSFVCILCLDACRQAHNRRLNEHVCGLSAAAAAAAIMPPPGRGPMGIGRQVFIYSPLSSEPAQTSGAGGTAGGGTACR</sequence>
<evidence type="ECO:0000256" key="5">
    <source>
        <dbReference type="SAM" id="SignalP"/>
    </source>
</evidence>
<dbReference type="SUPFAM" id="SSF51445">
    <property type="entry name" value="(Trans)glycosidases"/>
    <property type="match status" value="2"/>
</dbReference>
<dbReference type="InterPro" id="IPR031330">
    <property type="entry name" value="Gly_Hdrlase_35_cat"/>
</dbReference>
<feature type="region of interest" description="Disordered" evidence="3">
    <location>
        <begin position="1019"/>
        <end position="1072"/>
    </location>
</feature>
<comment type="similarity">
    <text evidence="1 2">Belongs to the glycosyl hydrolase 35 family.</text>
</comment>
<organism evidence="7">
    <name type="scientific">Chromera velia CCMP2878</name>
    <dbReference type="NCBI Taxonomy" id="1169474"/>
    <lineage>
        <taxon>Eukaryota</taxon>
        <taxon>Sar</taxon>
        <taxon>Alveolata</taxon>
        <taxon>Colpodellida</taxon>
        <taxon>Chromeraceae</taxon>
        <taxon>Chromera</taxon>
    </lineage>
</organism>
<dbReference type="InterPro" id="IPR001944">
    <property type="entry name" value="Glycoside_Hdrlase_35"/>
</dbReference>
<feature type="compositionally biased region" description="Gly residues" evidence="3">
    <location>
        <begin position="1492"/>
        <end position="1504"/>
    </location>
</feature>
<feature type="compositionally biased region" description="Basic and acidic residues" evidence="3">
    <location>
        <begin position="1371"/>
        <end position="1384"/>
    </location>
</feature>
<feature type="region of interest" description="Disordered" evidence="3">
    <location>
        <begin position="295"/>
        <end position="319"/>
    </location>
</feature>
<name>A0A0G4H791_9ALVE</name>
<dbReference type="Pfam" id="PF01301">
    <property type="entry name" value="Glyco_hydro_35"/>
    <property type="match status" value="1"/>
</dbReference>
<feature type="region of interest" description="Disordered" evidence="3">
    <location>
        <begin position="1485"/>
        <end position="1504"/>
    </location>
</feature>
<dbReference type="EMBL" id="CDMZ01001954">
    <property type="protein sequence ID" value="CEM39762.1"/>
    <property type="molecule type" value="Genomic_DNA"/>
</dbReference>
<dbReference type="VEuPathDB" id="CryptoDB:Cvel_25014"/>
<dbReference type="PhylomeDB" id="A0A0G4H791"/>
<feature type="domain" description="Glycoside hydrolase 35 catalytic" evidence="6">
    <location>
        <begin position="49"/>
        <end position="199"/>
    </location>
</feature>
<evidence type="ECO:0000256" key="3">
    <source>
        <dbReference type="SAM" id="MobiDB-lite"/>
    </source>
</evidence>
<keyword evidence="4" id="KW-1133">Transmembrane helix</keyword>